<reference evidence="1 2" key="1">
    <citation type="journal article" date="2023" name="Mol. Biol. Evol.">
        <title>Genomics of Secondarily Temperate Adaptation in the Only Non-Antarctic Icefish.</title>
        <authorList>
            <person name="Rivera-Colon A.G."/>
            <person name="Rayamajhi N."/>
            <person name="Minhas B.F."/>
            <person name="Madrigal G."/>
            <person name="Bilyk K.T."/>
            <person name="Yoon V."/>
            <person name="Hune M."/>
            <person name="Gregory S."/>
            <person name="Cheng C.H.C."/>
            <person name="Catchen J.M."/>
        </authorList>
    </citation>
    <scope>NUCLEOTIDE SEQUENCE [LARGE SCALE GENOMIC DNA]</scope>
    <source>
        <strain evidence="1">JC2023a</strain>
    </source>
</reference>
<gene>
    <name evidence="1" type="ORF">CesoFtcFv8_008143</name>
</gene>
<dbReference type="Proteomes" id="UP001335648">
    <property type="component" value="Unassembled WGS sequence"/>
</dbReference>
<proteinExistence type="predicted"/>
<dbReference type="AlphaFoldDB" id="A0AAN8H815"/>
<evidence type="ECO:0000313" key="2">
    <source>
        <dbReference type="Proteomes" id="UP001335648"/>
    </source>
</evidence>
<organism evidence="1 2">
    <name type="scientific">Champsocephalus esox</name>
    <name type="common">pike icefish</name>
    <dbReference type="NCBI Taxonomy" id="159716"/>
    <lineage>
        <taxon>Eukaryota</taxon>
        <taxon>Metazoa</taxon>
        <taxon>Chordata</taxon>
        <taxon>Craniata</taxon>
        <taxon>Vertebrata</taxon>
        <taxon>Euteleostomi</taxon>
        <taxon>Actinopterygii</taxon>
        <taxon>Neopterygii</taxon>
        <taxon>Teleostei</taxon>
        <taxon>Neoteleostei</taxon>
        <taxon>Acanthomorphata</taxon>
        <taxon>Eupercaria</taxon>
        <taxon>Perciformes</taxon>
        <taxon>Notothenioidei</taxon>
        <taxon>Channichthyidae</taxon>
        <taxon>Champsocephalus</taxon>
    </lineage>
</organism>
<dbReference type="EMBL" id="JAULUE010002051">
    <property type="protein sequence ID" value="KAK5902934.1"/>
    <property type="molecule type" value="Genomic_DNA"/>
</dbReference>
<accession>A0AAN8H815</accession>
<evidence type="ECO:0000313" key="1">
    <source>
        <dbReference type="EMBL" id="KAK5902934.1"/>
    </source>
</evidence>
<protein>
    <submittedName>
        <fullName evidence="1">Uncharacterized protein</fullName>
    </submittedName>
</protein>
<name>A0AAN8H815_9TELE</name>
<keyword evidence="2" id="KW-1185">Reference proteome</keyword>
<sequence length="98" mass="11141">MSDKCLYVSLEEVEYFSAGQPQGMSLWLSSDQEQAEQPATVRAYLVQRSSVSDQQEAVDNCNVDANHYLPGSFRQIVKDPVNMSVTRPDQWDYKHAEP</sequence>
<comment type="caution">
    <text evidence="1">The sequence shown here is derived from an EMBL/GenBank/DDBJ whole genome shotgun (WGS) entry which is preliminary data.</text>
</comment>